<accession>A0A2S6HYA0</accession>
<dbReference type="GO" id="GO:0003677">
    <property type="term" value="F:DNA binding"/>
    <property type="evidence" value="ECO:0007669"/>
    <property type="project" value="UniProtKB-KW"/>
</dbReference>
<dbReference type="Gene3D" id="3.30.450.20">
    <property type="entry name" value="PAS domain"/>
    <property type="match status" value="1"/>
</dbReference>
<evidence type="ECO:0000313" key="6">
    <source>
        <dbReference type="EMBL" id="PPK83112.1"/>
    </source>
</evidence>
<evidence type="ECO:0000256" key="3">
    <source>
        <dbReference type="ARBA" id="ARBA00023015"/>
    </source>
</evidence>
<sequence length="560" mass="65175">MEKSLLGLIGGYTNHLARIISDTLDTDILIIDTNMNIVGSSFKYLNLYTDIRIGTIISTILIENRNVIVEDKSRLAGCRKCDQYRECKMSSFVGVPIRVDNQAVGALALILTRHRAKFLFESLDSTVSFLENFAELISGKIENETRTIRLENRLKEIEAIIDKMFEAVIYTDYFGNIIHVNKRFCDVIHLDKDMLGSNMEELFPFQLIEDYFKNHQDISNERLTFEMKGHLFHGVVSSKKIYLSDTEFGTLFYFKPQSDFVKRINISEQGSLVTFDWLKKYFTAQELQMAREMAKTNHNLLIQSSDNELNLLLAKAVFNTSERNLHDLYVVYSDNLYRDLFEIYMMDEYGVLKNADGCTVVIVQPEKMPLYIQHYIADFMKTGKFKTHDKSVRSNVRFLFCVDRELESLVEQQLFSSELYRLIARYKISFEGMEKDMVKFRGYVTSGLNYYRRLYDNKGVELSAELLTYLRNHFTEIGKHSMEIILERIAAEFSGRVTVEELRDKNLIPENDPGYSGLEEMSKEQIKIMLERGYSKTDIADILGISRSTLYRKIREIEEV</sequence>
<dbReference type="InterPro" id="IPR006120">
    <property type="entry name" value="Resolvase_HTH_dom"/>
</dbReference>
<evidence type="ECO:0000256" key="1">
    <source>
        <dbReference type="ARBA" id="ARBA00022741"/>
    </source>
</evidence>
<dbReference type="PANTHER" id="PTHR32071">
    <property type="entry name" value="TRANSCRIPTIONAL REGULATORY PROTEIN"/>
    <property type="match status" value="1"/>
</dbReference>
<protein>
    <submittedName>
        <fullName evidence="6">Transcriptional regulator with PAS, ATPase and Fis domain</fullName>
    </submittedName>
</protein>
<keyword evidence="3" id="KW-0805">Transcription regulation</keyword>
<dbReference type="Gene3D" id="1.10.10.60">
    <property type="entry name" value="Homeodomain-like"/>
    <property type="match status" value="1"/>
</dbReference>
<dbReference type="Pfam" id="PF02796">
    <property type="entry name" value="HTH_7"/>
    <property type="match status" value="1"/>
</dbReference>
<dbReference type="SUPFAM" id="SSF55781">
    <property type="entry name" value="GAF domain-like"/>
    <property type="match status" value="1"/>
</dbReference>
<dbReference type="InterPro" id="IPR027417">
    <property type="entry name" value="P-loop_NTPase"/>
</dbReference>
<dbReference type="CDD" id="cd00130">
    <property type="entry name" value="PAS"/>
    <property type="match status" value="1"/>
</dbReference>
<dbReference type="InterPro" id="IPR029016">
    <property type="entry name" value="GAF-like_dom_sf"/>
</dbReference>
<dbReference type="Gene3D" id="3.40.50.300">
    <property type="entry name" value="P-loop containing nucleotide triphosphate hydrolases"/>
    <property type="match status" value="1"/>
</dbReference>
<dbReference type="InterPro" id="IPR009057">
    <property type="entry name" value="Homeodomain-like_sf"/>
</dbReference>
<dbReference type="InterPro" id="IPR003018">
    <property type="entry name" value="GAF"/>
</dbReference>
<dbReference type="RefSeq" id="WP_104433604.1">
    <property type="nucleotide sequence ID" value="NZ_PTJA01000001.1"/>
</dbReference>
<dbReference type="GO" id="GO:0000150">
    <property type="term" value="F:DNA strand exchange activity"/>
    <property type="evidence" value="ECO:0007669"/>
    <property type="project" value="InterPro"/>
</dbReference>
<name>A0A2S6HYA0_9FIRM</name>
<dbReference type="InterPro" id="IPR002078">
    <property type="entry name" value="Sigma_54_int"/>
</dbReference>
<keyword evidence="4" id="KW-0804">Transcription</keyword>
<dbReference type="PANTHER" id="PTHR32071:SF57">
    <property type="entry name" value="C4-DICARBOXYLATE TRANSPORT TRANSCRIPTIONAL REGULATORY PROTEIN DCTD"/>
    <property type="match status" value="1"/>
</dbReference>
<dbReference type="Pfam" id="PF00158">
    <property type="entry name" value="Sigma54_activat"/>
    <property type="match status" value="1"/>
</dbReference>
<dbReference type="OrthoDB" id="9810703at2"/>
<dbReference type="InterPro" id="IPR035965">
    <property type="entry name" value="PAS-like_dom_sf"/>
</dbReference>
<dbReference type="PROSITE" id="PS50045">
    <property type="entry name" value="SIGMA54_INTERACT_4"/>
    <property type="match status" value="1"/>
</dbReference>
<evidence type="ECO:0000256" key="4">
    <source>
        <dbReference type="ARBA" id="ARBA00023163"/>
    </source>
</evidence>
<dbReference type="SUPFAM" id="SSF52540">
    <property type="entry name" value="P-loop containing nucleoside triphosphate hydrolases"/>
    <property type="match status" value="1"/>
</dbReference>
<evidence type="ECO:0000256" key="2">
    <source>
        <dbReference type="ARBA" id="ARBA00022840"/>
    </source>
</evidence>
<dbReference type="Pfam" id="PF01590">
    <property type="entry name" value="GAF"/>
    <property type="match status" value="1"/>
</dbReference>
<dbReference type="Proteomes" id="UP000237749">
    <property type="component" value="Unassembled WGS sequence"/>
</dbReference>
<evidence type="ECO:0000259" key="5">
    <source>
        <dbReference type="PROSITE" id="PS50045"/>
    </source>
</evidence>
<reference evidence="6 7" key="1">
    <citation type="submission" date="2018-02" db="EMBL/GenBank/DDBJ databases">
        <title>Genomic Encyclopedia of Archaeal and Bacterial Type Strains, Phase II (KMG-II): from individual species to whole genera.</title>
        <authorList>
            <person name="Goeker M."/>
        </authorList>
    </citation>
    <scope>NUCLEOTIDE SEQUENCE [LARGE SCALE GENOMIC DNA]</scope>
    <source>
        <strain evidence="6 7">DSM 3808</strain>
    </source>
</reference>
<keyword evidence="7" id="KW-1185">Reference proteome</keyword>
<comment type="caution">
    <text evidence="6">The sequence shown here is derived from an EMBL/GenBank/DDBJ whole genome shotgun (WGS) entry which is preliminary data.</text>
</comment>
<dbReference type="AlphaFoldDB" id="A0A2S6HYA0"/>
<dbReference type="SUPFAM" id="SSF55785">
    <property type="entry name" value="PYP-like sensor domain (PAS domain)"/>
    <property type="match status" value="1"/>
</dbReference>
<keyword evidence="1" id="KW-0547">Nucleotide-binding</keyword>
<dbReference type="GO" id="GO:0005524">
    <property type="term" value="F:ATP binding"/>
    <property type="evidence" value="ECO:0007669"/>
    <property type="project" value="UniProtKB-KW"/>
</dbReference>
<feature type="domain" description="Sigma-54 factor interaction" evidence="5">
    <location>
        <begin position="287"/>
        <end position="491"/>
    </location>
</feature>
<organism evidence="6 7">
    <name type="scientific">Lacrimispora xylanisolvens</name>
    <dbReference type="NCBI Taxonomy" id="384636"/>
    <lineage>
        <taxon>Bacteria</taxon>
        <taxon>Bacillati</taxon>
        <taxon>Bacillota</taxon>
        <taxon>Clostridia</taxon>
        <taxon>Lachnospirales</taxon>
        <taxon>Lachnospiraceae</taxon>
        <taxon>Lacrimispora</taxon>
    </lineage>
</organism>
<dbReference type="EMBL" id="PTJA01000001">
    <property type="protein sequence ID" value="PPK83112.1"/>
    <property type="molecule type" value="Genomic_DNA"/>
</dbReference>
<evidence type="ECO:0000313" key="7">
    <source>
        <dbReference type="Proteomes" id="UP000237749"/>
    </source>
</evidence>
<dbReference type="SMART" id="SM00091">
    <property type="entry name" value="PAS"/>
    <property type="match status" value="1"/>
</dbReference>
<dbReference type="CDD" id="cd00569">
    <property type="entry name" value="HTH_Hin_like"/>
    <property type="match status" value="1"/>
</dbReference>
<dbReference type="SUPFAM" id="SSF46689">
    <property type="entry name" value="Homeodomain-like"/>
    <property type="match status" value="1"/>
</dbReference>
<gene>
    <name evidence="6" type="ORF">BXY41_101174</name>
</gene>
<proteinExistence type="predicted"/>
<dbReference type="InterPro" id="IPR000014">
    <property type="entry name" value="PAS"/>
</dbReference>
<dbReference type="GO" id="GO:0006355">
    <property type="term" value="P:regulation of DNA-templated transcription"/>
    <property type="evidence" value="ECO:0007669"/>
    <property type="project" value="InterPro"/>
</dbReference>
<keyword evidence="2" id="KW-0067">ATP-binding</keyword>
<dbReference type="Gene3D" id="3.30.450.40">
    <property type="match status" value="1"/>
</dbReference>